<reference evidence="1 2" key="1">
    <citation type="journal article" date="2017" name="Antonie Van Leeuwenhoek">
        <title>Phylogenomic resolution of the bacterial genus Pantoea and its relationship with Erwinia and Tatumella.</title>
        <authorList>
            <person name="Palmer M."/>
            <person name="Steenkamp E.T."/>
            <person name="Coetzee M.P."/>
            <person name="Chan W.Y."/>
            <person name="van Zyl E."/>
            <person name="De Maayer P."/>
            <person name="Coutinho T.A."/>
            <person name="Blom J."/>
            <person name="Smits T.H."/>
            <person name="Duffy B."/>
            <person name="Venter S.N."/>
        </authorList>
    </citation>
    <scope>NUCLEOTIDE SEQUENCE [LARGE SCALE GENOMIC DNA]</scope>
    <source>
        <strain evidence="1 2">LMG 26275</strain>
    </source>
</reference>
<dbReference type="RefSeq" id="WP_084931375.1">
    <property type="nucleotide sequence ID" value="NZ_MLFR01000001.1"/>
</dbReference>
<comment type="caution">
    <text evidence="1">The sequence shown here is derived from an EMBL/GenBank/DDBJ whole genome shotgun (WGS) entry which is preliminary data.</text>
</comment>
<dbReference type="SUPFAM" id="SSF54637">
    <property type="entry name" value="Thioesterase/thiol ester dehydrase-isomerase"/>
    <property type="match status" value="1"/>
</dbReference>
<dbReference type="InterPro" id="IPR029069">
    <property type="entry name" value="HotDog_dom_sf"/>
</dbReference>
<dbReference type="EMBL" id="MLFR01000001">
    <property type="protein sequence ID" value="ORM71718.1"/>
    <property type="molecule type" value="Genomic_DNA"/>
</dbReference>
<proteinExistence type="predicted"/>
<accession>A0A1X1D4W9</accession>
<dbReference type="Pfam" id="PF13279">
    <property type="entry name" value="4HBT_2"/>
    <property type="match status" value="1"/>
</dbReference>
<sequence length="128" mass="14847">MFVKHYDVDENHIDFQGVVDGLYYPFYMEWTRHAFMREALGIDIEAEFKQGKLYMVLEYSLRFRKSLLKGDKVEVTCALEKNEKRNRVNFVQQIKVNDVVYADATFVATCLSNGRPSMPEAVLNALAP</sequence>
<dbReference type="Proteomes" id="UP000193558">
    <property type="component" value="Unassembled WGS sequence"/>
</dbReference>
<gene>
    <name evidence="1" type="ORF">HA51_01185</name>
</gene>
<name>A0A1X1D4W9_9GAMM</name>
<dbReference type="OrthoDB" id="9799036at2"/>
<evidence type="ECO:0000313" key="1">
    <source>
        <dbReference type="EMBL" id="ORM71718.1"/>
    </source>
</evidence>
<dbReference type="Gene3D" id="3.10.129.10">
    <property type="entry name" value="Hotdog Thioesterase"/>
    <property type="match status" value="1"/>
</dbReference>
<dbReference type="CDD" id="cd00586">
    <property type="entry name" value="4HBT"/>
    <property type="match status" value="1"/>
</dbReference>
<protein>
    <submittedName>
        <fullName evidence="1">Thioesterase</fullName>
    </submittedName>
</protein>
<dbReference type="AlphaFoldDB" id="A0A1X1D4W9"/>
<organism evidence="1 2">
    <name type="scientific">Pantoea rwandensis</name>
    <dbReference type="NCBI Taxonomy" id="1076550"/>
    <lineage>
        <taxon>Bacteria</taxon>
        <taxon>Pseudomonadati</taxon>
        <taxon>Pseudomonadota</taxon>
        <taxon>Gammaproteobacteria</taxon>
        <taxon>Enterobacterales</taxon>
        <taxon>Erwiniaceae</taxon>
        <taxon>Pantoea</taxon>
    </lineage>
</organism>
<evidence type="ECO:0000313" key="2">
    <source>
        <dbReference type="Proteomes" id="UP000193558"/>
    </source>
</evidence>